<organism evidence="3 4">
    <name type="scientific">Pseudomonas schmalbachii</name>
    <dbReference type="NCBI Taxonomy" id="2816993"/>
    <lineage>
        <taxon>Bacteria</taxon>
        <taxon>Pseudomonadati</taxon>
        <taxon>Pseudomonadota</taxon>
        <taxon>Gammaproteobacteria</taxon>
        <taxon>Pseudomonadales</taxon>
        <taxon>Pseudomonadaceae</taxon>
        <taxon>Pseudomonas</taxon>
    </lineage>
</organism>
<evidence type="ECO:0000313" key="4">
    <source>
        <dbReference type="Proteomes" id="UP000669060"/>
    </source>
</evidence>
<name>A0ABS3TRZ2_9PSED</name>
<evidence type="ECO:0000256" key="2">
    <source>
        <dbReference type="SAM" id="SignalP"/>
    </source>
</evidence>
<feature type="chain" id="PRO_5046936709" evidence="2">
    <location>
        <begin position="18"/>
        <end position="240"/>
    </location>
</feature>
<reference evidence="3 4" key="1">
    <citation type="submission" date="2020-12" db="EMBL/GenBank/DDBJ databases">
        <title>Pseudomonas schmalbachii sp. nov. isolated from millipede gut.</title>
        <authorList>
            <person name="Shelomi M."/>
        </authorList>
    </citation>
    <scope>NUCLEOTIDE SEQUENCE [LARGE SCALE GENOMIC DNA]</scope>
    <source>
        <strain evidence="3 4">Milli4</strain>
    </source>
</reference>
<keyword evidence="4" id="KW-1185">Reference proteome</keyword>
<dbReference type="PANTHER" id="PTHR35936:SF6">
    <property type="entry name" value="AMINO ACID ABC TRANSPORTER SUBSTRATE-BINDING PAAT FAMILY PROTEIN"/>
    <property type="match status" value="1"/>
</dbReference>
<proteinExistence type="inferred from homology"/>
<dbReference type="RefSeq" id="WP_208313398.1">
    <property type="nucleotide sequence ID" value="NZ_JAELYA010000003.1"/>
</dbReference>
<gene>
    <name evidence="3" type="ORF">JFY56_09430</name>
</gene>
<dbReference type="Gene3D" id="3.40.190.10">
    <property type="entry name" value="Periplasmic binding protein-like II"/>
    <property type="match status" value="2"/>
</dbReference>
<protein>
    <submittedName>
        <fullName evidence="3">Transporter substrate-binding domain-containing protein</fullName>
    </submittedName>
</protein>
<evidence type="ECO:0000256" key="1">
    <source>
        <dbReference type="ARBA" id="ARBA00010333"/>
    </source>
</evidence>
<dbReference type="PANTHER" id="PTHR35936">
    <property type="entry name" value="MEMBRANE-BOUND LYTIC MUREIN TRANSGLYCOSYLASE F"/>
    <property type="match status" value="1"/>
</dbReference>
<feature type="signal peptide" evidence="2">
    <location>
        <begin position="1"/>
        <end position="17"/>
    </location>
</feature>
<evidence type="ECO:0000313" key="3">
    <source>
        <dbReference type="EMBL" id="MBO3275445.1"/>
    </source>
</evidence>
<dbReference type="EMBL" id="JAELYA010000003">
    <property type="protein sequence ID" value="MBO3275445.1"/>
    <property type="molecule type" value="Genomic_DNA"/>
</dbReference>
<keyword evidence="2" id="KW-0732">Signal</keyword>
<comment type="similarity">
    <text evidence="1">Belongs to the bacterial solute-binding protein 3 family.</text>
</comment>
<dbReference type="Proteomes" id="UP000669060">
    <property type="component" value="Unassembled WGS sequence"/>
</dbReference>
<accession>A0ABS3TRZ2</accession>
<comment type="caution">
    <text evidence="3">The sequence shown here is derived from an EMBL/GenBank/DDBJ whole genome shotgun (WGS) entry which is preliminary data.</text>
</comment>
<sequence length="240" mass="27299">MRILTVALLLFATLANAEPRTLRFSVVDSWAMPLARIENGRLTGGILFELFTATAQKVGLQPEFRILPRARVDQAQLKRSIDLRCYVAPAWTDRQFPEYRWSVPLLVQRDLLVSKTSMPGDLERLPKQTIGTVLGYHYPRLQPLLESGQLARDDARNQELVLRKLQAGRYRYAISNQFALDWFNHDLPDSQRLRGVEVVEETALACQVLDAPDLPTESILDALATLKDSGEIERILANYR</sequence>
<dbReference type="SUPFAM" id="SSF53850">
    <property type="entry name" value="Periplasmic binding protein-like II"/>
    <property type="match status" value="1"/>
</dbReference>